<dbReference type="GeneID" id="19884724"/>
<dbReference type="AlphaFoldDB" id="J4UUR7"/>
<feature type="chain" id="PRO_5003780888" evidence="1">
    <location>
        <begin position="19"/>
        <end position="318"/>
    </location>
</feature>
<reference evidence="2 3" key="1">
    <citation type="journal article" date="2012" name="Sci. Rep.">
        <title>Genomic perspectives on the evolution of fungal entomopathogenicity in Beauveria bassiana.</title>
        <authorList>
            <person name="Xiao G."/>
            <person name="Ying S.H."/>
            <person name="Zheng P."/>
            <person name="Wang Z.L."/>
            <person name="Zhang S."/>
            <person name="Xie X.Q."/>
            <person name="Shang Y."/>
            <person name="St Leger R.J."/>
            <person name="Zhao G.P."/>
            <person name="Wang C."/>
            <person name="Feng M.G."/>
        </authorList>
    </citation>
    <scope>NUCLEOTIDE SEQUENCE [LARGE SCALE GENOMIC DNA]</scope>
    <source>
        <strain evidence="2 3">ARSEF 2860</strain>
    </source>
</reference>
<organism evidence="2 3">
    <name type="scientific">Beauveria bassiana (strain ARSEF 2860)</name>
    <name type="common">White muscardine disease fungus</name>
    <name type="synonym">Tritirachium shiotae</name>
    <dbReference type="NCBI Taxonomy" id="655819"/>
    <lineage>
        <taxon>Eukaryota</taxon>
        <taxon>Fungi</taxon>
        <taxon>Dikarya</taxon>
        <taxon>Ascomycota</taxon>
        <taxon>Pezizomycotina</taxon>
        <taxon>Sordariomycetes</taxon>
        <taxon>Hypocreomycetidae</taxon>
        <taxon>Hypocreales</taxon>
        <taxon>Cordycipitaceae</taxon>
        <taxon>Beauveria</taxon>
    </lineage>
</organism>
<protein>
    <submittedName>
        <fullName evidence="2">Uncharacterized protein</fullName>
    </submittedName>
</protein>
<keyword evidence="3" id="KW-1185">Reference proteome</keyword>
<dbReference type="RefSeq" id="XP_008595031.1">
    <property type="nucleotide sequence ID" value="XM_008596809.1"/>
</dbReference>
<dbReference type="Proteomes" id="UP000002762">
    <property type="component" value="Unassembled WGS sequence"/>
</dbReference>
<accession>J4UUR7</accession>
<dbReference type="EMBL" id="JH725152">
    <property type="protein sequence ID" value="EJP69747.1"/>
    <property type="molecule type" value="Genomic_DNA"/>
</dbReference>
<gene>
    <name evidence="2" type="ORF">BBA_01712</name>
</gene>
<sequence length="318" mass="35949">MVSQRFYHFFLLFTAVCGLSISSRTQTFTSGNIKNNTDSTVPLDLTIDHGMNYSHDRDKTVRSDSENWFTELEDMTYTVVKAIPLFGTIYSFERAGIAYRSHQSEQLWISVANCLGGFVRDVLLIAQVTEPLEIAILHTMEDSLTEKLIEIYHADPKVPYSIRYDGTLDQNREHLLVAESTPGSSASQLFAGKAKGVHYFHRSVFTGLIRHPEYAPSGERIQLYLPQGLFDGAKVVFSWKWTTDAWDTEDRAEVTVGYVRLEAGTPVRFSLSRRKGSGGWAGYDFKGHIVSANRIDVTTQIDYEDINIRLERPVENGS</sequence>
<keyword evidence="1" id="KW-0732">Signal</keyword>
<name>J4UUR7_BEAB2</name>
<feature type="signal peptide" evidence="1">
    <location>
        <begin position="1"/>
        <end position="18"/>
    </location>
</feature>
<dbReference type="HOGENOM" id="CLU_075844_0_0_1"/>
<proteinExistence type="predicted"/>
<evidence type="ECO:0000256" key="1">
    <source>
        <dbReference type="SAM" id="SignalP"/>
    </source>
</evidence>
<evidence type="ECO:0000313" key="3">
    <source>
        <dbReference type="Proteomes" id="UP000002762"/>
    </source>
</evidence>
<dbReference type="InParanoid" id="J4UUR7"/>
<evidence type="ECO:0000313" key="2">
    <source>
        <dbReference type="EMBL" id="EJP69747.1"/>
    </source>
</evidence>